<protein>
    <submittedName>
        <fullName evidence="2">Uncharacterized protein</fullName>
    </submittedName>
</protein>
<evidence type="ECO:0000313" key="2">
    <source>
        <dbReference type="EMBL" id="CEK51668.1"/>
    </source>
</evidence>
<sequence>KTSNELITSLRSELEKCLYNNKQKRAEVAEKVEEVKTLRVKIDEAHNKIVTLEKTCSEQKNRLEEIDSLLSSKDGVRIVEAKLRRDIEDLKREKEVLLGDIEDYKKRLEEVGDSEAKLTEINAQLNHQISQMVND</sequence>
<accession>A0A0B6Y6D9</accession>
<dbReference type="AlphaFoldDB" id="A0A0B6Y6D9"/>
<feature type="coiled-coil region" evidence="1">
    <location>
        <begin position="21"/>
        <end position="107"/>
    </location>
</feature>
<keyword evidence="1" id="KW-0175">Coiled coil</keyword>
<organism evidence="2">
    <name type="scientific">Arion vulgaris</name>
    <dbReference type="NCBI Taxonomy" id="1028688"/>
    <lineage>
        <taxon>Eukaryota</taxon>
        <taxon>Metazoa</taxon>
        <taxon>Spiralia</taxon>
        <taxon>Lophotrochozoa</taxon>
        <taxon>Mollusca</taxon>
        <taxon>Gastropoda</taxon>
        <taxon>Heterobranchia</taxon>
        <taxon>Euthyneura</taxon>
        <taxon>Panpulmonata</taxon>
        <taxon>Eupulmonata</taxon>
        <taxon>Stylommatophora</taxon>
        <taxon>Helicina</taxon>
        <taxon>Arionoidea</taxon>
        <taxon>Arionidae</taxon>
        <taxon>Arion</taxon>
    </lineage>
</organism>
<proteinExistence type="predicted"/>
<dbReference type="Gene3D" id="1.10.287.1490">
    <property type="match status" value="1"/>
</dbReference>
<dbReference type="EMBL" id="HACG01004803">
    <property type="protein sequence ID" value="CEK51668.1"/>
    <property type="molecule type" value="Transcribed_RNA"/>
</dbReference>
<feature type="non-terminal residue" evidence="2">
    <location>
        <position position="1"/>
    </location>
</feature>
<name>A0A0B6Y6D9_9EUPU</name>
<evidence type="ECO:0000256" key="1">
    <source>
        <dbReference type="SAM" id="Coils"/>
    </source>
</evidence>
<reference evidence="2" key="1">
    <citation type="submission" date="2014-12" db="EMBL/GenBank/DDBJ databases">
        <title>Insight into the proteome of Arion vulgaris.</title>
        <authorList>
            <person name="Aradska J."/>
            <person name="Bulat T."/>
            <person name="Smidak R."/>
            <person name="Sarate P."/>
            <person name="Gangsoo J."/>
            <person name="Sialana F."/>
            <person name="Bilban M."/>
            <person name="Lubec G."/>
        </authorList>
    </citation>
    <scope>NUCLEOTIDE SEQUENCE</scope>
    <source>
        <tissue evidence="2">Skin</tissue>
    </source>
</reference>
<gene>
    <name evidence="2" type="primary">ORF14046</name>
</gene>
<feature type="non-terminal residue" evidence="2">
    <location>
        <position position="135"/>
    </location>
</feature>